<proteinExistence type="predicted"/>
<dbReference type="EMBL" id="JAKUCV010007825">
    <property type="protein sequence ID" value="KAJ4821883.1"/>
    <property type="molecule type" value="Genomic_DNA"/>
</dbReference>
<reference evidence="1" key="1">
    <citation type="submission" date="2022-02" db="EMBL/GenBank/DDBJ databases">
        <authorList>
            <person name="Henning P.M."/>
            <person name="McCubbin A.G."/>
            <person name="Shore J.S."/>
        </authorList>
    </citation>
    <scope>NUCLEOTIDE SEQUENCE</scope>
    <source>
        <strain evidence="1">F60SS</strain>
        <tissue evidence="1">Leaves</tissue>
    </source>
</reference>
<sequence>MAFFNKAFTVSKVDKGDSSSIGDGVGVDNEALTMMAPLVAGLLQYNIKPNTTITLAIASKEVTPTLVDDYDYVAYGEVEKVTVDETKKKVVVSLTQDHALVLQEGNVDAAEELEIDDSIVGDSVGVLMSFE</sequence>
<protein>
    <submittedName>
        <fullName evidence="1">Uncharacterized protein</fullName>
    </submittedName>
</protein>
<gene>
    <name evidence="1" type="ORF">Tsubulata_041460</name>
</gene>
<evidence type="ECO:0000313" key="1">
    <source>
        <dbReference type="EMBL" id="KAJ4821883.1"/>
    </source>
</evidence>
<accession>A0A9Q0EY43</accession>
<dbReference type="InterPro" id="IPR012340">
    <property type="entry name" value="NA-bd_OB-fold"/>
</dbReference>
<name>A0A9Q0EY43_9ROSI</name>
<reference evidence="1" key="2">
    <citation type="journal article" date="2023" name="Plants (Basel)">
        <title>Annotation of the Turnera subulata (Passifloraceae) Draft Genome Reveals the S-Locus Evolved after the Divergence of Turneroideae from Passifloroideae in a Stepwise Manner.</title>
        <authorList>
            <person name="Henning P.M."/>
            <person name="Roalson E.H."/>
            <person name="Mir W."/>
            <person name="McCubbin A.G."/>
            <person name="Shore J.S."/>
        </authorList>
    </citation>
    <scope>NUCLEOTIDE SEQUENCE</scope>
    <source>
        <strain evidence="1">F60SS</strain>
    </source>
</reference>
<dbReference type="Gene3D" id="2.40.50.140">
    <property type="entry name" value="Nucleic acid-binding proteins"/>
    <property type="match status" value="1"/>
</dbReference>
<evidence type="ECO:0000313" key="2">
    <source>
        <dbReference type="Proteomes" id="UP001141552"/>
    </source>
</evidence>
<dbReference type="AlphaFoldDB" id="A0A9Q0EY43"/>
<keyword evidence="2" id="KW-1185">Reference proteome</keyword>
<comment type="caution">
    <text evidence="1">The sequence shown here is derived from an EMBL/GenBank/DDBJ whole genome shotgun (WGS) entry which is preliminary data.</text>
</comment>
<dbReference type="Proteomes" id="UP001141552">
    <property type="component" value="Unassembled WGS sequence"/>
</dbReference>
<organism evidence="1 2">
    <name type="scientific">Turnera subulata</name>
    <dbReference type="NCBI Taxonomy" id="218843"/>
    <lineage>
        <taxon>Eukaryota</taxon>
        <taxon>Viridiplantae</taxon>
        <taxon>Streptophyta</taxon>
        <taxon>Embryophyta</taxon>
        <taxon>Tracheophyta</taxon>
        <taxon>Spermatophyta</taxon>
        <taxon>Magnoliopsida</taxon>
        <taxon>eudicotyledons</taxon>
        <taxon>Gunneridae</taxon>
        <taxon>Pentapetalae</taxon>
        <taxon>rosids</taxon>
        <taxon>fabids</taxon>
        <taxon>Malpighiales</taxon>
        <taxon>Passifloraceae</taxon>
        <taxon>Turnera</taxon>
    </lineage>
</organism>